<dbReference type="Pfam" id="PF13469">
    <property type="entry name" value="Sulfotransfer_3"/>
    <property type="match status" value="1"/>
</dbReference>
<dbReference type="GO" id="GO:0005794">
    <property type="term" value="C:Golgi apparatus"/>
    <property type="evidence" value="ECO:0007669"/>
    <property type="project" value="UniProtKB-ARBA"/>
</dbReference>
<dbReference type="PROSITE" id="PS50293">
    <property type="entry name" value="TPR_REGION"/>
    <property type="match status" value="1"/>
</dbReference>
<dbReference type="Gene3D" id="1.25.40.10">
    <property type="entry name" value="Tetratricopeptide repeat domain"/>
    <property type="match status" value="1"/>
</dbReference>
<protein>
    <recommendedName>
        <fullName evidence="2">Tetratricopeptide repeat protein 21A/21B fifth ARM repeats domain-containing protein</fullName>
    </recommendedName>
</protein>
<dbReference type="InterPro" id="IPR056835">
    <property type="entry name" value="ARM_TT21_5th"/>
</dbReference>
<sequence>MSDNIASLKKLTIKNPEDTSALGMLAEAYRQKGNIAYAIKTYQQLLSITPDNYQVLNNFGTLLRNTGDTDSSIQYLLQANRIFPNSPIILTNLTDTYIAMGRYDLALKTGQQAITLEPNFFDARRAMGNVYSGLGQYAEAKSNFRHALNIQPDNTTTHADVIVLLANSCAFLKEYNEAYELIKPLLNEENPGCAALYFKISHKINARKNAVNYITSLLKKKNHKNSAQYAPLYFCLGKHYDEIAQYDVAIENYNEGNKLYGRSFSLKDTQKHFKNITSTFSAKTLKTAQTAGNRSTQPVFVLGMPRSGTSLVEQILSSHPDVYGAGELINIDVAINQLKHSTQYSSAFPQRLNQLSVNALDSMAEKYLDHISSISRNAKYVSDKMPHNFTHIAMILRLFPSARIIHCKRHPLDTCLSCYFSNFGNAGHDYAYNLNHLGKYYIEYQKLMSHWEHCYGNRLYSVRYEDMVSNQVNTSKALFQHCDLTWDDRYLDFHQNKRTVLTFSHEQVNRPLYSSSMYRWKNYEKHLEKLKTILSDEISNYEC</sequence>
<evidence type="ECO:0000259" key="2">
    <source>
        <dbReference type="Pfam" id="PF25064"/>
    </source>
</evidence>
<dbReference type="SUPFAM" id="SSF52540">
    <property type="entry name" value="P-loop containing nucleoside triphosphate hydrolases"/>
    <property type="match status" value="1"/>
</dbReference>
<dbReference type="InterPro" id="IPR011990">
    <property type="entry name" value="TPR-like_helical_dom_sf"/>
</dbReference>
<proteinExistence type="predicted"/>
<gene>
    <name evidence="3" type="ORF">MNBD_GAMMA11-774</name>
</gene>
<dbReference type="GO" id="GO:0008476">
    <property type="term" value="F:protein-tyrosine sulfotransferase activity"/>
    <property type="evidence" value="ECO:0007669"/>
    <property type="project" value="InterPro"/>
</dbReference>
<dbReference type="Pfam" id="PF25064">
    <property type="entry name" value="ARM_TT21_5th"/>
    <property type="match status" value="1"/>
</dbReference>
<feature type="domain" description="Tetratricopeptide repeat protein 21A/21B fifth ARM repeats" evidence="2">
    <location>
        <begin position="21"/>
        <end position="82"/>
    </location>
</feature>
<evidence type="ECO:0000313" key="3">
    <source>
        <dbReference type="EMBL" id="VAW58715.1"/>
    </source>
</evidence>
<dbReference type="AlphaFoldDB" id="A0A3B0WRV4"/>
<dbReference type="InterPro" id="IPR026634">
    <property type="entry name" value="TPST-like"/>
</dbReference>
<dbReference type="SUPFAM" id="SSF48452">
    <property type="entry name" value="TPR-like"/>
    <property type="match status" value="2"/>
</dbReference>
<dbReference type="PANTHER" id="PTHR12788">
    <property type="entry name" value="PROTEIN-TYROSINE SULFOTRANSFERASE 2"/>
    <property type="match status" value="1"/>
</dbReference>
<dbReference type="PANTHER" id="PTHR12788:SF10">
    <property type="entry name" value="PROTEIN-TYROSINE SULFOTRANSFERASE"/>
    <property type="match status" value="1"/>
</dbReference>
<dbReference type="InterPro" id="IPR019734">
    <property type="entry name" value="TPR_rpt"/>
</dbReference>
<dbReference type="Pfam" id="PF13181">
    <property type="entry name" value="TPR_8"/>
    <property type="match status" value="2"/>
</dbReference>
<dbReference type="PROSITE" id="PS50005">
    <property type="entry name" value="TPR"/>
    <property type="match status" value="3"/>
</dbReference>
<dbReference type="InterPro" id="IPR027417">
    <property type="entry name" value="P-loop_NTPase"/>
</dbReference>
<dbReference type="EMBL" id="UOFG01000046">
    <property type="protein sequence ID" value="VAW58715.1"/>
    <property type="molecule type" value="Genomic_DNA"/>
</dbReference>
<keyword evidence="1" id="KW-0808">Transferase</keyword>
<evidence type="ECO:0000256" key="1">
    <source>
        <dbReference type="ARBA" id="ARBA00022679"/>
    </source>
</evidence>
<name>A0A3B0WRV4_9ZZZZ</name>
<organism evidence="3">
    <name type="scientific">hydrothermal vent metagenome</name>
    <dbReference type="NCBI Taxonomy" id="652676"/>
    <lineage>
        <taxon>unclassified sequences</taxon>
        <taxon>metagenomes</taxon>
        <taxon>ecological metagenomes</taxon>
    </lineage>
</organism>
<reference evidence="3" key="1">
    <citation type="submission" date="2018-06" db="EMBL/GenBank/DDBJ databases">
        <authorList>
            <person name="Zhirakovskaya E."/>
        </authorList>
    </citation>
    <scope>NUCLEOTIDE SEQUENCE</scope>
</reference>
<accession>A0A3B0WRV4</accession>
<dbReference type="Gene3D" id="3.40.50.300">
    <property type="entry name" value="P-loop containing nucleotide triphosphate hydrolases"/>
    <property type="match status" value="1"/>
</dbReference>
<dbReference type="SMART" id="SM00028">
    <property type="entry name" value="TPR"/>
    <property type="match status" value="5"/>
</dbReference>